<evidence type="ECO:0000259" key="8">
    <source>
        <dbReference type="Pfam" id="PF00082"/>
    </source>
</evidence>
<sequence>MKKASHPISYMALAVLAMAMTACGGTPAVTPSPEASQPTTQTLKLVTVRIGAGVTEGALKASVPGSEVLVFDHATSRAVLSVPETRGTLQAASLNSLSLGALDAGVLAVEPNVVVSAPDDVQAMGMTTWAGGATTWAGGMTTWAGGALTWAGGASFLDASTMADVQAYWNRLELSRAHTLMPEKGTGIKVAVIDTGVDLAHPLLQNSLDTTLDWDFVGNDDSPAEETALDSGKYGHGTATVGIILQMAPNTKIQMYRALKPDGSGSMDKVVAAVNKAVANGARVINMSLGTTSDSSALNTAIAAALAKGIVVVNSVGNAGTEGLLYPSRKLDSASFAATSGLIGVGSVTKDLKRSSFSQYALNMSLTAPGEQVLTTYPGSKLMRATGTSFAAPAVTGAVALAMSAGVTNVSTLSTGLRTSVTPNQDVTFNSKLGTGTLNVGSFADLYR</sequence>
<keyword evidence="10" id="KW-1185">Reference proteome</keyword>
<keyword evidence="3 5" id="KW-0378">Hydrolase</keyword>
<dbReference type="Pfam" id="PF00082">
    <property type="entry name" value="Peptidase_S8"/>
    <property type="match status" value="1"/>
</dbReference>
<dbReference type="PROSITE" id="PS51892">
    <property type="entry name" value="SUBTILASE"/>
    <property type="match status" value="1"/>
</dbReference>
<evidence type="ECO:0000256" key="1">
    <source>
        <dbReference type="ARBA" id="ARBA00011073"/>
    </source>
</evidence>
<dbReference type="Proteomes" id="UP000236379">
    <property type="component" value="Unassembled WGS sequence"/>
</dbReference>
<dbReference type="InterPro" id="IPR036852">
    <property type="entry name" value="Peptidase_S8/S53_dom_sf"/>
</dbReference>
<dbReference type="AlphaFoldDB" id="A0A2K3V0R4"/>
<dbReference type="GO" id="GO:0004252">
    <property type="term" value="F:serine-type endopeptidase activity"/>
    <property type="evidence" value="ECO:0007669"/>
    <property type="project" value="UniProtKB-UniRule"/>
</dbReference>
<evidence type="ECO:0000256" key="4">
    <source>
        <dbReference type="ARBA" id="ARBA00022825"/>
    </source>
</evidence>
<evidence type="ECO:0000256" key="7">
    <source>
        <dbReference type="SAM" id="SignalP"/>
    </source>
</evidence>
<keyword evidence="7" id="KW-0732">Signal</keyword>
<evidence type="ECO:0000256" key="5">
    <source>
        <dbReference type="PROSITE-ProRule" id="PRU01240"/>
    </source>
</evidence>
<evidence type="ECO:0000313" key="9">
    <source>
        <dbReference type="EMBL" id="PNY82362.1"/>
    </source>
</evidence>
<feature type="signal peptide" evidence="7">
    <location>
        <begin position="1"/>
        <end position="24"/>
    </location>
</feature>
<dbReference type="PROSITE" id="PS00138">
    <property type="entry name" value="SUBTILASE_SER"/>
    <property type="match status" value="1"/>
</dbReference>
<dbReference type="EMBL" id="PPPD01000001">
    <property type="protein sequence ID" value="PNY82362.1"/>
    <property type="molecule type" value="Genomic_DNA"/>
</dbReference>
<accession>A0A2K3V0R4</accession>
<organism evidence="9 10">
    <name type="scientific">Deinococcus koreensis</name>
    <dbReference type="NCBI Taxonomy" id="2054903"/>
    <lineage>
        <taxon>Bacteria</taxon>
        <taxon>Thermotogati</taxon>
        <taxon>Deinococcota</taxon>
        <taxon>Deinococci</taxon>
        <taxon>Deinococcales</taxon>
        <taxon>Deinococcaceae</taxon>
        <taxon>Deinococcus</taxon>
    </lineage>
</organism>
<dbReference type="InterPro" id="IPR000209">
    <property type="entry name" value="Peptidase_S8/S53_dom"/>
</dbReference>
<comment type="caution">
    <text evidence="9">The sequence shown here is derived from an EMBL/GenBank/DDBJ whole genome shotgun (WGS) entry which is preliminary data.</text>
</comment>
<keyword evidence="4 5" id="KW-0720">Serine protease</keyword>
<dbReference type="PANTHER" id="PTHR43806:SF11">
    <property type="entry name" value="CEREVISIN-RELATED"/>
    <property type="match status" value="1"/>
</dbReference>
<evidence type="ECO:0000256" key="6">
    <source>
        <dbReference type="RuleBase" id="RU003355"/>
    </source>
</evidence>
<proteinExistence type="inferred from homology"/>
<feature type="active site" description="Charge relay system" evidence="5">
    <location>
        <position position="194"/>
    </location>
</feature>
<dbReference type="InterPro" id="IPR023827">
    <property type="entry name" value="Peptidase_S8_Asp-AS"/>
</dbReference>
<dbReference type="GO" id="GO:0006508">
    <property type="term" value="P:proteolysis"/>
    <property type="evidence" value="ECO:0007669"/>
    <property type="project" value="UniProtKB-KW"/>
</dbReference>
<protein>
    <submittedName>
        <fullName evidence="9">Peptidase S8</fullName>
    </submittedName>
</protein>
<dbReference type="PROSITE" id="PS00136">
    <property type="entry name" value="SUBTILASE_ASP"/>
    <property type="match status" value="1"/>
</dbReference>
<feature type="active site" description="Charge relay system" evidence="5">
    <location>
        <position position="389"/>
    </location>
</feature>
<dbReference type="SUPFAM" id="SSF52743">
    <property type="entry name" value="Subtilisin-like"/>
    <property type="match status" value="1"/>
</dbReference>
<evidence type="ECO:0000256" key="3">
    <source>
        <dbReference type="ARBA" id="ARBA00022801"/>
    </source>
</evidence>
<dbReference type="InterPro" id="IPR015500">
    <property type="entry name" value="Peptidase_S8_subtilisin-rel"/>
</dbReference>
<dbReference type="PROSITE" id="PS51257">
    <property type="entry name" value="PROKAR_LIPOPROTEIN"/>
    <property type="match status" value="1"/>
</dbReference>
<name>A0A2K3V0R4_9DEIO</name>
<feature type="chain" id="PRO_5014408761" evidence="7">
    <location>
        <begin position="25"/>
        <end position="448"/>
    </location>
</feature>
<dbReference type="RefSeq" id="WP_103312796.1">
    <property type="nucleotide sequence ID" value="NZ_PPPD01000001.1"/>
</dbReference>
<dbReference type="Gene3D" id="3.40.50.200">
    <property type="entry name" value="Peptidase S8/S53 domain"/>
    <property type="match status" value="1"/>
</dbReference>
<evidence type="ECO:0000256" key="2">
    <source>
        <dbReference type="ARBA" id="ARBA00022670"/>
    </source>
</evidence>
<gene>
    <name evidence="9" type="ORF">CVO96_14235</name>
</gene>
<dbReference type="OrthoDB" id="9790784at2"/>
<evidence type="ECO:0000313" key="10">
    <source>
        <dbReference type="Proteomes" id="UP000236379"/>
    </source>
</evidence>
<feature type="active site" description="Charge relay system" evidence="5">
    <location>
        <position position="236"/>
    </location>
</feature>
<comment type="similarity">
    <text evidence="1 5 6">Belongs to the peptidase S8 family.</text>
</comment>
<keyword evidence="2 5" id="KW-0645">Protease</keyword>
<dbReference type="PRINTS" id="PR00723">
    <property type="entry name" value="SUBTILISIN"/>
</dbReference>
<dbReference type="PANTHER" id="PTHR43806">
    <property type="entry name" value="PEPTIDASE S8"/>
    <property type="match status" value="1"/>
</dbReference>
<feature type="domain" description="Peptidase S8/S53" evidence="8">
    <location>
        <begin position="185"/>
        <end position="436"/>
    </location>
</feature>
<reference evidence="9 10" key="1">
    <citation type="submission" date="2018-01" db="EMBL/GenBank/DDBJ databases">
        <title>Deinococcus koreensis sp. nov., a radiation-resistant bacterium isolated from river water.</title>
        <authorList>
            <person name="Choi A."/>
        </authorList>
    </citation>
    <scope>NUCLEOTIDE SEQUENCE [LARGE SCALE GENOMIC DNA]</scope>
    <source>
        <strain evidence="9 10">SJW1-2</strain>
    </source>
</reference>
<dbReference type="InterPro" id="IPR023828">
    <property type="entry name" value="Peptidase_S8_Ser-AS"/>
</dbReference>
<dbReference type="InterPro" id="IPR050131">
    <property type="entry name" value="Peptidase_S8_subtilisin-like"/>
</dbReference>